<dbReference type="EMBL" id="JBJQOH010000002">
    <property type="protein sequence ID" value="KAL3696889.1"/>
    <property type="molecule type" value="Genomic_DNA"/>
</dbReference>
<protein>
    <submittedName>
        <fullName evidence="1">Uncharacterized protein</fullName>
    </submittedName>
</protein>
<dbReference type="AlphaFoldDB" id="A0ABD3I5L6"/>
<gene>
    <name evidence="1" type="ORF">R1sor_010965</name>
</gene>
<reference evidence="1 2" key="1">
    <citation type="submission" date="2024-09" db="EMBL/GenBank/DDBJ databases">
        <title>Chromosome-scale assembly of Riccia sorocarpa.</title>
        <authorList>
            <person name="Paukszto L."/>
        </authorList>
    </citation>
    <scope>NUCLEOTIDE SEQUENCE [LARGE SCALE GENOMIC DNA]</scope>
    <source>
        <strain evidence="1">LP-2024</strain>
        <tissue evidence="1">Aerial parts of the thallus</tissue>
    </source>
</reference>
<name>A0ABD3I5L6_9MARC</name>
<sequence length="234" mass="26984">MRLETIGELNGQCLARLQSADRLGYLSDGHIRVAGPFSEQMNLLSLWSTSLPVLMEFAGKPENVVVAILLETHSRFTWKNRCKTVYEDGTSTTPANVIIMGAEKVITTLSRKFTSETRRSKIDSGKKALAQTRVLHERDKLQRNRHAILTTVDSLGRLIPEDPETREYWEDRDVDRTDALEVHHPRERWHNDTEYYIKHLDATEKVTRTDPRHNGMLEELELLGFTEIREEMGE</sequence>
<keyword evidence="2" id="KW-1185">Reference proteome</keyword>
<accession>A0ABD3I5L6</accession>
<organism evidence="1 2">
    <name type="scientific">Riccia sorocarpa</name>
    <dbReference type="NCBI Taxonomy" id="122646"/>
    <lineage>
        <taxon>Eukaryota</taxon>
        <taxon>Viridiplantae</taxon>
        <taxon>Streptophyta</taxon>
        <taxon>Embryophyta</taxon>
        <taxon>Marchantiophyta</taxon>
        <taxon>Marchantiopsida</taxon>
        <taxon>Marchantiidae</taxon>
        <taxon>Marchantiales</taxon>
        <taxon>Ricciaceae</taxon>
        <taxon>Riccia</taxon>
    </lineage>
</organism>
<evidence type="ECO:0000313" key="1">
    <source>
        <dbReference type="EMBL" id="KAL3696889.1"/>
    </source>
</evidence>
<dbReference type="Proteomes" id="UP001633002">
    <property type="component" value="Unassembled WGS sequence"/>
</dbReference>
<evidence type="ECO:0000313" key="2">
    <source>
        <dbReference type="Proteomes" id="UP001633002"/>
    </source>
</evidence>
<comment type="caution">
    <text evidence="1">The sequence shown here is derived from an EMBL/GenBank/DDBJ whole genome shotgun (WGS) entry which is preliminary data.</text>
</comment>
<proteinExistence type="predicted"/>